<reference evidence="7 8" key="1">
    <citation type="submission" date="2020-02" db="EMBL/GenBank/DDBJ databases">
        <title>Draft genome sequence of Haematococcus lacustris strain NIES-144.</title>
        <authorList>
            <person name="Morimoto D."/>
            <person name="Nakagawa S."/>
            <person name="Yoshida T."/>
            <person name="Sawayama S."/>
        </authorList>
    </citation>
    <scope>NUCLEOTIDE SEQUENCE [LARGE SCALE GENOMIC DNA]</scope>
    <source>
        <strain evidence="7 8">NIES-144</strain>
    </source>
</reference>
<feature type="transmembrane region" description="Helical" evidence="6">
    <location>
        <begin position="118"/>
        <end position="138"/>
    </location>
</feature>
<dbReference type="NCBIfam" id="NF038013">
    <property type="entry name" value="AceTr_1"/>
    <property type="match status" value="1"/>
</dbReference>
<accession>A0A699YMI3</accession>
<organism evidence="7 8">
    <name type="scientific">Haematococcus lacustris</name>
    <name type="common">Green alga</name>
    <name type="synonym">Haematococcus pluvialis</name>
    <dbReference type="NCBI Taxonomy" id="44745"/>
    <lineage>
        <taxon>Eukaryota</taxon>
        <taxon>Viridiplantae</taxon>
        <taxon>Chlorophyta</taxon>
        <taxon>core chlorophytes</taxon>
        <taxon>Chlorophyceae</taxon>
        <taxon>CS clade</taxon>
        <taxon>Chlamydomonadales</taxon>
        <taxon>Haematococcaceae</taxon>
        <taxon>Haematococcus</taxon>
    </lineage>
</organism>
<dbReference type="GO" id="GO:0071422">
    <property type="term" value="P:succinate transmembrane transport"/>
    <property type="evidence" value="ECO:0007669"/>
    <property type="project" value="TreeGrafter"/>
</dbReference>
<feature type="transmembrane region" description="Helical" evidence="6">
    <location>
        <begin position="30"/>
        <end position="48"/>
    </location>
</feature>
<dbReference type="GO" id="GO:0005886">
    <property type="term" value="C:plasma membrane"/>
    <property type="evidence" value="ECO:0007669"/>
    <property type="project" value="TreeGrafter"/>
</dbReference>
<evidence type="ECO:0000256" key="3">
    <source>
        <dbReference type="ARBA" id="ARBA00022692"/>
    </source>
</evidence>
<evidence type="ECO:0000313" key="8">
    <source>
        <dbReference type="Proteomes" id="UP000485058"/>
    </source>
</evidence>
<proteinExistence type="inferred from homology"/>
<name>A0A699YMI3_HAELA</name>
<dbReference type="GO" id="GO:0015360">
    <property type="term" value="F:acetate:proton symporter activity"/>
    <property type="evidence" value="ECO:0007669"/>
    <property type="project" value="TreeGrafter"/>
</dbReference>
<keyword evidence="3 6" id="KW-0812">Transmembrane</keyword>
<evidence type="ECO:0000256" key="5">
    <source>
        <dbReference type="ARBA" id="ARBA00023136"/>
    </source>
</evidence>
<sequence length="173" mass="19071">MVTAVAAGITTCLIFFIVTKWTNPGFLPTVLSYSMAMGGIGQLIAGILELIRGATFAGTTFASYGCFWLGRFLWLLLEVNRSVPAVADVALTGDTLWCCLWGFLTFCYFIIALRKNMGLVVIFATLWIAFFLLAGGNYNPRCRVAAGYMGFINGLACIYVYNKKTKRKLLAHF</sequence>
<feature type="transmembrane region" description="Helical" evidence="6">
    <location>
        <begin position="55"/>
        <end position="77"/>
    </location>
</feature>
<keyword evidence="8" id="KW-1185">Reference proteome</keyword>
<keyword evidence="5 6" id="KW-0472">Membrane</keyword>
<evidence type="ECO:0000256" key="2">
    <source>
        <dbReference type="ARBA" id="ARBA00005587"/>
    </source>
</evidence>
<dbReference type="AlphaFoldDB" id="A0A699YMI3"/>
<dbReference type="PANTHER" id="PTHR30178:SF3">
    <property type="entry name" value="SUCCINATE-ACETATE_PROTON SYMPORTER SATP"/>
    <property type="match status" value="1"/>
</dbReference>
<keyword evidence="4 6" id="KW-1133">Transmembrane helix</keyword>
<dbReference type="Proteomes" id="UP000485058">
    <property type="component" value="Unassembled WGS sequence"/>
</dbReference>
<feature type="transmembrane region" description="Helical" evidence="6">
    <location>
        <begin position="89"/>
        <end position="111"/>
    </location>
</feature>
<comment type="subcellular location">
    <subcellularLocation>
        <location evidence="1">Membrane</location>
        <topology evidence="1">Multi-pass membrane protein</topology>
    </subcellularLocation>
</comment>
<dbReference type="InterPro" id="IPR000791">
    <property type="entry name" value="Gpr1/Fun34/SatP-like"/>
</dbReference>
<dbReference type="EMBL" id="BLLF01000085">
    <property type="protein sequence ID" value="GFH07279.1"/>
    <property type="molecule type" value="Genomic_DNA"/>
</dbReference>
<dbReference type="InterPro" id="IPR047623">
    <property type="entry name" value="SatP"/>
</dbReference>
<protein>
    <submittedName>
        <fullName evidence="7">Uncharacterized protein</fullName>
    </submittedName>
</protein>
<evidence type="ECO:0000313" key="7">
    <source>
        <dbReference type="EMBL" id="GFH07279.1"/>
    </source>
</evidence>
<feature type="transmembrane region" description="Helical" evidence="6">
    <location>
        <begin position="144"/>
        <end position="161"/>
    </location>
</feature>
<gene>
    <name evidence="7" type="ORF">HaLaN_02061</name>
</gene>
<evidence type="ECO:0000256" key="6">
    <source>
        <dbReference type="SAM" id="Phobius"/>
    </source>
</evidence>
<comment type="similarity">
    <text evidence="2">Belongs to the acetate uptake transporter (AceTr) (TC 2.A.96) family.</text>
</comment>
<dbReference type="PANTHER" id="PTHR30178">
    <property type="entry name" value="INNER MEMBRANE PROTEIN YAAH"/>
    <property type="match status" value="1"/>
</dbReference>
<evidence type="ECO:0000256" key="4">
    <source>
        <dbReference type="ARBA" id="ARBA00022989"/>
    </source>
</evidence>
<evidence type="ECO:0000256" key="1">
    <source>
        <dbReference type="ARBA" id="ARBA00004141"/>
    </source>
</evidence>
<comment type="caution">
    <text evidence="7">The sequence shown here is derived from an EMBL/GenBank/DDBJ whole genome shotgun (WGS) entry which is preliminary data.</text>
</comment>
<dbReference type="Pfam" id="PF01184">
    <property type="entry name" value="Gpr1_Fun34_YaaH"/>
    <property type="match status" value="1"/>
</dbReference>